<proteinExistence type="predicted"/>
<gene>
    <name evidence="2" type="primary">Necator_chrIII.g8877</name>
    <name evidence="2" type="ORF">RB195_008112</name>
</gene>
<evidence type="ECO:0000256" key="1">
    <source>
        <dbReference type="SAM" id="MobiDB-lite"/>
    </source>
</evidence>
<dbReference type="SUPFAM" id="SSF50630">
    <property type="entry name" value="Acid proteases"/>
    <property type="match status" value="1"/>
</dbReference>
<dbReference type="EMBL" id="JAVFWL010000003">
    <property type="protein sequence ID" value="KAK6739427.1"/>
    <property type="molecule type" value="Genomic_DNA"/>
</dbReference>
<keyword evidence="3" id="KW-1185">Reference proteome</keyword>
<evidence type="ECO:0000313" key="2">
    <source>
        <dbReference type="EMBL" id="KAK6739427.1"/>
    </source>
</evidence>
<evidence type="ECO:0008006" key="4">
    <source>
        <dbReference type="Google" id="ProtNLM"/>
    </source>
</evidence>
<dbReference type="Proteomes" id="UP001303046">
    <property type="component" value="Unassembled WGS sequence"/>
</dbReference>
<organism evidence="2 3">
    <name type="scientific">Necator americanus</name>
    <name type="common">Human hookworm</name>
    <dbReference type="NCBI Taxonomy" id="51031"/>
    <lineage>
        <taxon>Eukaryota</taxon>
        <taxon>Metazoa</taxon>
        <taxon>Ecdysozoa</taxon>
        <taxon>Nematoda</taxon>
        <taxon>Chromadorea</taxon>
        <taxon>Rhabditida</taxon>
        <taxon>Rhabditina</taxon>
        <taxon>Rhabditomorpha</taxon>
        <taxon>Strongyloidea</taxon>
        <taxon>Ancylostomatidae</taxon>
        <taxon>Bunostominae</taxon>
        <taxon>Necator</taxon>
    </lineage>
</organism>
<sequence length="192" mass="22265">MIKRIDEDARLKELDYTALKTLKFVARLQDSSLREVRLRMLCRLDTHTEDAPLTMEVAEWENFTALKMDNTDMEGSHDVHVLHKKNVKCFNCGGPHYRSTCPLLSSSTGQKMRQRPRRRSNRRKKSQCKNVVTFAAENARTYLDLNIRGRSLRLQLDTGADITLVSHRTWKKLGSPPLNPVSCQSKRQMDHR</sequence>
<accession>A0ABR1CM33</accession>
<name>A0ABR1CM33_NECAM</name>
<evidence type="ECO:0000313" key="3">
    <source>
        <dbReference type="Proteomes" id="UP001303046"/>
    </source>
</evidence>
<feature type="compositionally biased region" description="Basic residues" evidence="1">
    <location>
        <begin position="112"/>
        <end position="127"/>
    </location>
</feature>
<protein>
    <recommendedName>
        <fullName evidence="4">Peptidase A2 domain-containing protein</fullName>
    </recommendedName>
</protein>
<reference evidence="2 3" key="1">
    <citation type="submission" date="2023-08" db="EMBL/GenBank/DDBJ databases">
        <title>A Necator americanus chromosomal reference genome.</title>
        <authorList>
            <person name="Ilik V."/>
            <person name="Petrzelkova K.J."/>
            <person name="Pardy F."/>
            <person name="Fuh T."/>
            <person name="Niatou-Singa F.S."/>
            <person name="Gouil Q."/>
            <person name="Baker L."/>
            <person name="Ritchie M.E."/>
            <person name="Jex A.R."/>
            <person name="Gazzola D."/>
            <person name="Li H."/>
            <person name="Toshio Fujiwara R."/>
            <person name="Zhan B."/>
            <person name="Aroian R.V."/>
            <person name="Pafco B."/>
            <person name="Schwarz E.M."/>
        </authorList>
    </citation>
    <scope>NUCLEOTIDE SEQUENCE [LARGE SCALE GENOMIC DNA]</scope>
    <source>
        <strain evidence="2 3">Aroian</strain>
        <tissue evidence="2">Whole animal</tissue>
    </source>
</reference>
<comment type="caution">
    <text evidence="2">The sequence shown here is derived from an EMBL/GenBank/DDBJ whole genome shotgun (WGS) entry which is preliminary data.</text>
</comment>
<dbReference type="Gene3D" id="2.40.70.10">
    <property type="entry name" value="Acid Proteases"/>
    <property type="match status" value="1"/>
</dbReference>
<feature type="region of interest" description="Disordered" evidence="1">
    <location>
        <begin position="103"/>
        <end position="128"/>
    </location>
</feature>
<dbReference type="InterPro" id="IPR021109">
    <property type="entry name" value="Peptidase_aspartic_dom_sf"/>
</dbReference>